<keyword evidence="3 5" id="KW-1133">Transmembrane helix</keyword>
<keyword evidence="4 5" id="KW-0472">Membrane</keyword>
<organism evidence="7">
    <name type="scientific">Noctiluca scintillans</name>
    <name type="common">Sea sparkle</name>
    <name type="synonym">Red tide dinoflagellate</name>
    <dbReference type="NCBI Taxonomy" id="2966"/>
    <lineage>
        <taxon>Eukaryota</taxon>
        <taxon>Sar</taxon>
        <taxon>Alveolata</taxon>
        <taxon>Dinophyceae</taxon>
        <taxon>Noctilucales</taxon>
        <taxon>Noctilucaceae</taxon>
        <taxon>Noctiluca</taxon>
    </lineage>
</organism>
<evidence type="ECO:0000259" key="6">
    <source>
        <dbReference type="Pfam" id="PF01490"/>
    </source>
</evidence>
<feature type="transmembrane region" description="Helical" evidence="5">
    <location>
        <begin position="381"/>
        <end position="401"/>
    </location>
</feature>
<dbReference type="Pfam" id="PF01490">
    <property type="entry name" value="Aa_trans"/>
    <property type="match status" value="1"/>
</dbReference>
<proteinExistence type="predicted"/>
<feature type="domain" description="Amino acid transporter transmembrane" evidence="6">
    <location>
        <begin position="45"/>
        <end position="439"/>
    </location>
</feature>
<feature type="transmembrane region" description="Helical" evidence="5">
    <location>
        <begin position="80"/>
        <end position="98"/>
    </location>
</feature>
<dbReference type="AlphaFoldDB" id="A0A7S1F3M5"/>
<evidence type="ECO:0000256" key="5">
    <source>
        <dbReference type="SAM" id="Phobius"/>
    </source>
</evidence>
<reference evidence="7" key="1">
    <citation type="submission" date="2021-01" db="EMBL/GenBank/DDBJ databases">
        <authorList>
            <person name="Corre E."/>
            <person name="Pelletier E."/>
            <person name="Niang G."/>
            <person name="Scheremetjew M."/>
            <person name="Finn R."/>
            <person name="Kale V."/>
            <person name="Holt S."/>
            <person name="Cochrane G."/>
            <person name="Meng A."/>
            <person name="Brown T."/>
            <person name="Cohen L."/>
        </authorList>
    </citation>
    <scope>NUCLEOTIDE SEQUENCE</scope>
</reference>
<dbReference type="GO" id="GO:0015179">
    <property type="term" value="F:L-amino acid transmembrane transporter activity"/>
    <property type="evidence" value="ECO:0007669"/>
    <property type="project" value="TreeGrafter"/>
</dbReference>
<feature type="transmembrane region" description="Helical" evidence="5">
    <location>
        <begin position="314"/>
        <end position="335"/>
    </location>
</feature>
<protein>
    <recommendedName>
        <fullName evidence="6">Amino acid transporter transmembrane domain-containing protein</fullName>
    </recommendedName>
</protein>
<evidence type="ECO:0000256" key="2">
    <source>
        <dbReference type="ARBA" id="ARBA00022692"/>
    </source>
</evidence>
<dbReference type="PANTHER" id="PTHR22950">
    <property type="entry name" value="AMINO ACID TRANSPORTER"/>
    <property type="match status" value="1"/>
</dbReference>
<comment type="subcellular location">
    <subcellularLocation>
        <location evidence="1">Membrane</location>
        <topology evidence="1">Multi-pass membrane protein</topology>
    </subcellularLocation>
</comment>
<sequence>MALLDTNGGELGEPWLDHVMYEESFWTTRKGSDADDTSVVSDTRVSSALASSVVLISTSIGTGLLAMPFVFWLLGAVPGALLLCGFATLSAFCSYLLCECCEWSRVYSYEEIVVEAFGQKGACVMESVVIWLLFGAMTSVLVVTGDVLILIADVAAPKWFCQRTALLALFVCIVILPLSSVRSLTALRNSNTVAITCTVIVGILLMSHGADREGLEAIGAWPCDSNVLSMLPAVPIMMLSLGCQVQVPPVYGDLDQRSLPRMTLVLVAVGVACFLIYLSVALFGLAAISGLNNDGSPVPGNALDAFSSRDKSAFAMRAFMGLAMTMVYPLLCVPCRSTVDHLFFGGGGRSKRSTRANVRHTVETLAIVCFTFALATAEQNFAKIFGFTGATAGTLICYVLPLTSYLCIRTRQSDHDRENTRVTAACCIVLLVVLFPLSCVITVKVLC</sequence>
<name>A0A7S1F3M5_NOCSC</name>
<feature type="transmembrane region" description="Helical" evidence="5">
    <location>
        <begin position="53"/>
        <end position="74"/>
    </location>
</feature>
<evidence type="ECO:0000256" key="4">
    <source>
        <dbReference type="ARBA" id="ARBA00023136"/>
    </source>
</evidence>
<dbReference type="GO" id="GO:0016020">
    <property type="term" value="C:membrane"/>
    <property type="evidence" value="ECO:0007669"/>
    <property type="project" value="UniProtKB-SubCell"/>
</dbReference>
<accession>A0A7S1F3M5</accession>
<feature type="transmembrane region" description="Helical" evidence="5">
    <location>
        <begin position="230"/>
        <end position="251"/>
    </location>
</feature>
<evidence type="ECO:0000313" key="7">
    <source>
        <dbReference type="EMBL" id="CAD8842060.1"/>
    </source>
</evidence>
<feature type="transmembrane region" description="Helical" evidence="5">
    <location>
        <begin position="193"/>
        <end position="210"/>
    </location>
</feature>
<feature type="transmembrane region" description="Helical" evidence="5">
    <location>
        <begin position="128"/>
        <end position="152"/>
    </location>
</feature>
<feature type="transmembrane region" description="Helical" evidence="5">
    <location>
        <begin position="422"/>
        <end position="443"/>
    </location>
</feature>
<dbReference type="EMBL" id="HBFQ01023359">
    <property type="protein sequence ID" value="CAD8842060.1"/>
    <property type="molecule type" value="Transcribed_RNA"/>
</dbReference>
<feature type="transmembrane region" description="Helical" evidence="5">
    <location>
        <begin position="356"/>
        <end position="375"/>
    </location>
</feature>
<dbReference type="InterPro" id="IPR013057">
    <property type="entry name" value="AA_transpt_TM"/>
</dbReference>
<feature type="transmembrane region" description="Helical" evidence="5">
    <location>
        <begin position="263"/>
        <end position="288"/>
    </location>
</feature>
<evidence type="ECO:0000256" key="1">
    <source>
        <dbReference type="ARBA" id="ARBA00004141"/>
    </source>
</evidence>
<evidence type="ECO:0000256" key="3">
    <source>
        <dbReference type="ARBA" id="ARBA00022989"/>
    </source>
</evidence>
<keyword evidence="2 5" id="KW-0812">Transmembrane</keyword>
<gene>
    <name evidence="7" type="ORF">NSCI0253_LOCUS16408</name>
</gene>
<feature type="transmembrane region" description="Helical" evidence="5">
    <location>
        <begin position="164"/>
        <end position="181"/>
    </location>
</feature>